<dbReference type="InterPro" id="IPR017451">
    <property type="entry name" value="F-box-assoc_interact_dom"/>
</dbReference>
<dbReference type="Gene3D" id="1.20.1280.50">
    <property type="match status" value="1"/>
</dbReference>
<feature type="domain" description="F-box" evidence="1">
    <location>
        <begin position="25"/>
        <end position="71"/>
    </location>
</feature>
<reference evidence="2" key="2">
    <citation type="submission" date="2020-07" db="EMBL/GenBank/DDBJ databases">
        <authorList>
            <person name="Vera ALvarez R."/>
            <person name="Arias-Moreno D.M."/>
            <person name="Jimenez-Jacinto V."/>
            <person name="Jimenez-Bremont J.F."/>
            <person name="Swaminathan K."/>
            <person name="Moose S.P."/>
            <person name="Guerrero-Gonzalez M.L."/>
            <person name="Marino-Ramirez L."/>
            <person name="Landsman D."/>
            <person name="Rodriguez-Kessler M."/>
            <person name="Delgado-Sanchez P."/>
        </authorList>
    </citation>
    <scope>NUCLEOTIDE SEQUENCE</scope>
    <source>
        <tissue evidence="2">Cladode</tissue>
    </source>
</reference>
<dbReference type="SMART" id="SM00256">
    <property type="entry name" value="FBOX"/>
    <property type="match status" value="1"/>
</dbReference>
<dbReference type="AlphaFoldDB" id="A0A7C9CQ61"/>
<dbReference type="PROSITE" id="PS50181">
    <property type="entry name" value="FBOX"/>
    <property type="match status" value="1"/>
</dbReference>
<evidence type="ECO:0000259" key="1">
    <source>
        <dbReference type="PROSITE" id="PS50181"/>
    </source>
</evidence>
<reference evidence="2" key="1">
    <citation type="journal article" date="2013" name="J. Plant Res.">
        <title>Effect of fungi and light on seed germination of three Opuntia species from semiarid lands of central Mexico.</title>
        <authorList>
            <person name="Delgado-Sanchez P."/>
            <person name="Jimenez-Bremont J.F."/>
            <person name="Guerrero-Gonzalez Mde L."/>
            <person name="Flores J."/>
        </authorList>
    </citation>
    <scope>NUCLEOTIDE SEQUENCE</scope>
    <source>
        <tissue evidence="2">Cladode</tissue>
    </source>
</reference>
<dbReference type="InterPro" id="IPR001810">
    <property type="entry name" value="F-box_dom"/>
</dbReference>
<dbReference type="PANTHER" id="PTHR31672:SF13">
    <property type="entry name" value="F-BOX PROTEIN CPR30-LIKE"/>
    <property type="match status" value="1"/>
</dbReference>
<sequence>MSSHNLANEDAQPSERTSLPLQAMCNMERELPEEIKLDIFSRLPPKSIGRCRCLSKQWRALLSQTNFIETHLHLSKTHREKSLIIVSIRLGALFSVSLSNAHHVFGEITVSASKLSFADRPHSWNAVYGSCNGLLLVDDAEHNMFVLNPTTREIRGVPSWPLDLEDGNNFKYGFGYDSISDDYNIVVHVCHFEDECECEPYCTHEAFFYVYSLKNGTWKRVRSHPFDADVGSAVFLNGRVHWLAHWGDSTSAIVAFDLADEEFHYVPHHRSYDRISMDYRLVVLYRRLWMFNGRRYVRVMMKYSVEESWNKLTINVHERVHIQPLCLWGQEEMVLCIDFSQFVIYNLKEGTLKYIAVQGIPRYVCVRASYPETLVSPNGITTTERG</sequence>
<dbReference type="InterPro" id="IPR050796">
    <property type="entry name" value="SCF_F-box_component"/>
</dbReference>
<organism evidence="2">
    <name type="scientific">Opuntia streptacantha</name>
    <name type="common">Prickly pear cactus</name>
    <name type="synonym">Opuntia cardona</name>
    <dbReference type="NCBI Taxonomy" id="393608"/>
    <lineage>
        <taxon>Eukaryota</taxon>
        <taxon>Viridiplantae</taxon>
        <taxon>Streptophyta</taxon>
        <taxon>Embryophyta</taxon>
        <taxon>Tracheophyta</taxon>
        <taxon>Spermatophyta</taxon>
        <taxon>Magnoliopsida</taxon>
        <taxon>eudicotyledons</taxon>
        <taxon>Gunneridae</taxon>
        <taxon>Pentapetalae</taxon>
        <taxon>Caryophyllales</taxon>
        <taxon>Cactineae</taxon>
        <taxon>Cactaceae</taxon>
        <taxon>Opuntioideae</taxon>
        <taxon>Opuntia</taxon>
    </lineage>
</organism>
<dbReference type="PANTHER" id="PTHR31672">
    <property type="entry name" value="BNACNNG10540D PROTEIN"/>
    <property type="match status" value="1"/>
</dbReference>
<dbReference type="Pfam" id="PF07734">
    <property type="entry name" value="FBA_1"/>
    <property type="match status" value="1"/>
</dbReference>
<dbReference type="InterPro" id="IPR006527">
    <property type="entry name" value="F-box-assoc_dom_typ1"/>
</dbReference>
<name>A0A7C9CQ61_OPUST</name>
<protein>
    <recommendedName>
        <fullName evidence="1">F-box domain-containing protein</fullName>
    </recommendedName>
</protein>
<dbReference type="EMBL" id="GISG01043185">
    <property type="protein sequence ID" value="MBA4623522.1"/>
    <property type="molecule type" value="Transcribed_RNA"/>
</dbReference>
<dbReference type="InterPro" id="IPR036047">
    <property type="entry name" value="F-box-like_dom_sf"/>
</dbReference>
<dbReference type="SUPFAM" id="SSF50965">
    <property type="entry name" value="Galactose oxidase, central domain"/>
    <property type="match status" value="1"/>
</dbReference>
<dbReference type="NCBIfam" id="TIGR01640">
    <property type="entry name" value="F_box_assoc_1"/>
    <property type="match status" value="1"/>
</dbReference>
<evidence type="ECO:0000313" key="2">
    <source>
        <dbReference type="EMBL" id="MBA4623520.1"/>
    </source>
</evidence>
<dbReference type="InterPro" id="IPR011043">
    <property type="entry name" value="Gal_Oxase/kelch_b-propeller"/>
</dbReference>
<proteinExistence type="predicted"/>
<dbReference type="CDD" id="cd22157">
    <property type="entry name" value="F-box_AtFBW1-like"/>
    <property type="match status" value="1"/>
</dbReference>
<dbReference type="SUPFAM" id="SSF81383">
    <property type="entry name" value="F-box domain"/>
    <property type="match status" value="1"/>
</dbReference>
<dbReference type="EMBL" id="GISG01043182">
    <property type="protein sequence ID" value="MBA4623520.1"/>
    <property type="molecule type" value="Transcribed_RNA"/>
</dbReference>
<dbReference type="Pfam" id="PF00646">
    <property type="entry name" value="F-box"/>
    <property type="match status" value="1"/>
</dbReference>
<accession>A0A7C9CQ61</accession>